<dbReference type="Gene3D" id="3.30.565.40">
    <property type="entry name" value="Fervidobacterium nodosum Rt17-B1 like"/>
    <property type="match status" value="1"/>
</dbReference>
<reference evidence="3" key="2">
    <citation type="submission" date="2021-04" db="EMBL/GenBank/DDBJ databases">
        <authorList>
            <person name="Gilroy R."/>
        </authorList>
    </citation>
    <scope>NUCLEOTIDE SEQUENCE</scope>
    <source>
        <strain evidence="3">ChiHecec2B26-12326</strain>
    </source>
</reference>
<evidence type="ECO:0000259" key="1">
    <source>
        <dbReference type="Pfam" id="PF11738"/>
    </source>
</evidence>
<name>A0A9D1XS60_9BACT</name>
<proteinExistence type="predicted"/>
<dbReference type="Proteomes" id="UP000823847">
    <property type="component" value="Unassembled WGS sequence"/>
</dbReference>
<accession>A0A9D1XS60</accession>
<evidence type="ECO:0000313" key="3">
    <source>
        <dbReference type="EMBL" id="HIX86360.1"/>
    </source>
</evidence>
<gene>
    <name evidence="3" type="ORF">H9848_07105</name>
</gene>
<dbReference type="InterPro" id="IPR021729">
    <property type="entry name" value="DUF3298"/>
</dbReference>
<dbReference type="Pfam" id="PF13739">
    <property type="entry name" value="PdaC"/>
    <property type="match status" value="1"/>
</dbReference>
<dbReference type="Gene3D" id="3.90.640.20">
    <property type="entry name" value="Heat-shock cognate protein, ATPase"/>
    <property type="match status" value="1"/>
</dbReference>
<sequence length="283" mass="32501">MKTYLRESTLACLLLGLIATGCDMGTKKAAENDIRFDSITVEKIYHLLDNPDNPNCDLEIKFVYPQAYADEAILEKLRKQFVVSYFGEDYEDLSPEEATRRYTDDYLSAYKDLEEDYKDDLANADKRPVGAWYSYYEMSSNTIAFNQADIISYTVSFENYTGGAHGAHAYNNHALNLRTGRPITEEEIFVEDYQDSLARILVDRIARQNNLTDIKELEDIGFFSVDEIYPNGNFLVDEEGITYSFNEYEIAAYVVGVTNVRLPYQDIRHLLKDESPIAHLIDK</sequence>
<reference evidence="3" key="1">
    <citation type="journal article" date="2021" name="PeerJ">
        <title>Extensive microbial diversity within the chicken gut microbiome revealed by metagenomics and culture.</title>
        <authorList>
            <person name="Gilroy R."/>
            <person name="Ravi A."/>
            <person name="Getino M."/>
            <person name="Pursley I."/>
            <person name="Horton D.L."/>
            <person name="Alikhan N.F."/>
            <person name="Baker D."/>
            <person name="Gharbi K."/>
            <person name="Hall N."/>
            <person name="Watson M."/>
            <person name="Adriaenssens E.M."/>
            <person name="Foster-Nyarko E."/>
            <person name="Jarju S."/>
            <person name="Secka A."/>
            <person name="Antonio M."/>
            <person name="Oren A."/>
            <person name="Chaudhuri R.R."/>
            <person name="La Ragione R."/>
            <person name="Hildebrand F."/>
            <person name="Pallen M.J."/>
        </authorList>
    </citation>
    <scope>NUCLEOTIDE SEQUENCE</scope>
    <source>
        <strain evidence="3">ChiHecec2B26-12326</strain>
    </source>
</reference>
<comment type="caution">
    <text evidence="3">The sequence shown here is derived from an EMBL/GenBank/DDBJ whole genome shotgun (WGS) entry which is preliminary data.</text>
</comment>
<dbReference type="AlphaFoldDB" id="A0A9D1XS60"/>
<protein>
    <submittedName>
        <fullName evidence="3">DUF3298 and DUF4163 domain-containing protein</fullName>
    </submittedName>
</protein>
<evidence type="ECO:0000259" key="2">
    <source>
        <dbReference type="Pfam" id="PF13739"/>
    </source>
</evidence>
<organism evidence="3 4">
    <name type="scientific">Candidatus Parabacteroides intestinigallinarum</name>
    <dbReference type="NCBI Taxonomy" id="2838722"/>
    <lineage>
        <taxon>Bacteria</taxon>
        <taxon>Pseudomonadati</taxon>
        <taxon>Bacteroidota</taxon>
        <taxon>Bacteroidia</taxon>
        <taxon>Bacteroidales</taxon>
        <taxon>Tannerellaceae</taxon>
        <taxon>Parabacteroides</taxon>
    </lineage>
</organism>
<feature type="domain" description="DUF3298" evidence="1">
    <location>
        <begin position="187"/>
        <end position="265"/>
    </location>
</feature>
<evidence type="ECO:0000313" key="4">
    <source>
        <dbReference type="Proteomes" id="UP000823847"/>
    </source>
</evidence>
<dbReference type="EMBL" id="DXEN01000054">
    <property type="protein sequence ID" value="HIX86360.1"/>
    <property type="molecule type" value="Genomic_DNA"/>
</dbReference>
<dbReference type="InterPro" id="IPR037126">
    <property type="entry name" value="PdaC/RsiV-like_sf"/>
</dbReference>
<dbReference type="PROSITE" id="PS51257">
    <property type="entry name" value="PROKAR_LIPOPROTEIN"/>
    <property type="match status" value="1"/>
</dbReference>
<dbReference type="Pfam" id="PF11738">
    <property type="entry name" value="DUF3298"/>
    <property type="match status" value="1"/>
</dbReference>
<feature type="domain" description="Deacetylase PdaC" evidence="2">
    <location>
        <begin position="58"/>
        <end position="167"/>
    </location>
</feature>
<dbReference type="InterPro" id="IPR025303">
    <property type="entry name" value="PdaC"/>
</dbReference>